<protein>
    <submittedName>
        <fullName evidence="1">Uncharacterized protein</fullName>
    </submittedName>
</protein>
<evidence type="ECO:0000313" key="2">
    <source>
        <dbReference type="Proteomes" id="UP000006281"/>
    </source>
</evidence>
<dbReference type="eggNOG" id="ENOG5033TK9">
    <property type="taxonomic scope" value="Bacteria"/>
</dbReference>
<dbReference type="AlphaFoldDB" id="K0K929"/>
<name>K0K929_SACES</name>
<accession>K0K929</accession>
<dbReference type="KEGG" id="sesp:BN6_58400"/>
<proteinExistence type="predicted"/>
<organism evidence="1 2">
    <name type="scientific">Saccharothrix espanaensis (strain ATCC 51144 / DSM 44229 / JCM 9112 / NBRC 15066 / NRRL 15764)</name>
    <dbReference type="NCBI Taxonomy" id="1179773"/>
    <lineage>
        <taxon>Bacteria</taxon>
        <taxon>Bacillati</taxon>
        <taxon>Actinomycetota</taxon>
        <taxon>Actinomycetes</taxon>
        <taxon>Pseudonocardiales</taxon>
        <taxon>Pseudonocardiaceae</taxon>
        <taxon>Saccharothrix</taxon>
    </lineage>
</organism>
<dbReference type="PATRIC" id="fig|1179773.3.peg.5872"/>
<dbReference type="HOGENOM" id="CLU_092813_0_0_11"/>
<dbReference type="RefSeq" id="WP_015103209.1">
    <property type="nucleotide sequence ID" value="NC_019673.1"/>
</dbReference>
<keyword evidence="2" id="KW-1185">Reference proteome</keyword>
<sequence length="261" mass="29169">MSTEDLHRLAAAGDADLVDGCGACYADQDLRLLAGDPHLVPDDLLERAVLEPSGHWSPATWRGLWRRFAPRLVALVAARSTDVDRALRSLAPDFADLSAWPDEDRRVLEDALGDVLATAVETWPAPDVVTLLCGLACVHDDLRPWLARVDALTGPAADAGVVRLACHWATSLHWGETDWCTWWLTDDQATPVREWTFAVRPRVVRFAAEHPECKTARDAVITYDRLDRDEPGPWYYPGTGWSRWERMGQPGHYNWLEPVSG</sequence>
<dbReference type="Proteomes" id="UP000006281">
    <property type="component" value="Chromosome"/>
</dbReference>
<gene>
    <name evidence="1" type="ordered locus">BN6_58400</name>
</gene>
<dbReference type="OrthoDB" id="4535590at2"/>
<dbReference type="BioCyc" id="SESP1179773:BN6_RS28080-MONOMER"/>
<evidence type="ECO:0000313" key="1">
    <source>
        <dbReference type="EMBL" id="CCH33098.1"/>
    </source>
</evidence>
<reference evidence="1 2" key="1">
    <citation type="journal article" date="2012" name="BMC Genomics">
        <title>Complete genome sequence of Saccharothrix espanaensis DSM 44229T and comparison to the other completely sequenced Pseudonocardiaceae.</title>
        <authorList>
            <person name="Strobel T."/>
            <person name="Al-Dilaimi A."/>
            <person name="Blom J."/>
            <person name="Gessner A."/>
            <person name="Kalinowski J."/>
            <person name="Luzhetska M."/>
            <person name="Puhler A."/>
            <person name="Szczepanowski R."/>
            <person name="Bechthold A."/>
            <person name="Ruckert C."/>
        </authorList>
    </citation>
    <scope>NUCLEOTIDE SEQUENCE [LARGE SCALE GENOMIC DNA]</scope>
    <source>
        <strain evidence="2">ATCC 51144 / DSM 44229 / JCM 9112 / NBRC 15066 / NRRL 15764</strain>
    </source>
</reference>
<dbReference type="EMBL" id="HE804045">
    <property type="protein sequence ID" value="CCH33098.1"/>
    <property type="molecule type" value="Genomic_DNA"/>
</dbReference>